<dbReference type="InterPro" id="IPR000577">
    <property type="entry name" value="Carb_kinase_FGGY"/>
</dbReference>
<evidence type="ECO:0000259" key="5">
    <source>
        <dbReference type="Pfam" id="PF00370"/>
    </source>
</evidence>
<dbReference type="RefSeq" id="WP_184111086.1">
    <property type="nucleotide sequence ID" value="NZ_BNAJ01000004.1"/>
</dbReference>
<accession>A0A7W8KE29</accession>
<dbReference type="Pfam" id="PF02782">
    <property type="entry name" value="FGGY_C"/>
    <property type="match status" value="1"/>
</dbReference>
<dbReference type="InterPro" id="IPR043129">
    <property type="entry name" value="ATPase_NBD"/>
</dbReference>
<dbReference type="PANTHER" id="PTHR43095:SF5">
    <property type="entry name" value="XYLULOSE KINASE"/>
    <property type="match status" value="1"/>
</dbReference>
<comment type="caution">
    <text evidence="8">The sequence shown here is derived from an EMBL/GenBank/DDBJ whole genome shotgun (WGS) entry which is preliminary data.</text>
</comment>
<evidence type="ECO:0000256" key="1">
    <source>
        <dbReference type="ARBA" id="ARBA00009156"/>
    </source>
</evidence>
<evidence type="ECO:0000313" key="8">
    <source>
        <dbReference type="EMBL" id="MBB5376451.1"/>
    </source>
</evidence>
<dbReference type="InterPro" id="IPR018484">
    <property type="entry name" value="FGGY_N"/>
</dbReference>
<proteinExistence type="inferred from homology"/>
<protein>
    <submittedName>
        <fullName evidence="7">Gluconate kinase</fullName>
    </submittedName>
    <submittedName>
        <fullName evidence="8">Xylulokinase</fullName>
        <ecNumber evidence="8">2.7.1.17</ecNumber>
    </submittedName>
</protein>
<reference evidence="8 9" key="3">
    <citation type="submission" date="2020-08" db="EMBL/GenBank/DDBJ databases">
        <title>Genomic Encyclopedia of Type Strains, Phase IV (KMG-IV): sequencing the most valuable type-strain genomes for metagenomic binning, comparative biology and taxonomic classification.</title>
        <authorList>
            <person name="Goeker M."/>
        </authorList>
    </citation>
    <scope>NUCLEOTIDE SEQUENCE [LARGE SCALE GENOMIC DNA]</scope>
    <source>
        <strain evidence="8 9">DSM 27521</strain>
    </source>
</reference>
<comment type="similarity">
    <text evidence="1 4">Belongs to the FGGY kinase family.</text>
</comment>
<evidence type="ECO:0000259" key="6">
    <source>
        <dbReference type="Pfam" id="PF02782"/>
    </source>
</evidence>
<evidence type="ECO:0000256" key="3">
    <source>
        <dbReference type="ARBA" id="ARBA00022777"/>
    </source>
</evidence>
<reference evidence="7" key="4">
    <citation type="submission" date="2024-05" db="EMBL/GenBank/DDBJ databases">
        <authorList>
            <person name="Sun Q."/>
            <person name="Zhou Y."/>
        </authorList>
    </citation>
    <scope>NUCLEOTIDE SEQUENCE</scope>
    <source>
        <strain evidence="7">CGMCC 1.18437</strain>
    </source>
</reference>
<gene>
    <name evidence="7" type="ORF">GCM10017781_20510</name>
    <name evidence="8" type="ORF">HNQ07_001915</name>
</gene>
<sequence length="495" mass="51337">MTDRPHAVAAVDVGTTAVKGVLLDRTGALIAAHEVPLETRRPVPEHVEQDPAAWWAALVEICAAWRAQGADLDTLGALSLSGQMQDVVLTRAGVAIHPAVLYSDTRAGAEAAEVTARLGVDVAAATGNPYGAASVLPKLRWLARHVPGVLAGDVHLHVGAAGVLTGRLCGEHVTDHTTAATTGLYDLGRATWWSEWLRTLGLAVVLPDLRWPHELAGRVRADAAAQTGLPVGLPVLTGLGDAGATTLGAGVLGEGERYVYLGTSGWVGAVRRRTPEPAGAGVFRLPLLHADDVLTVAPVSNVGSAHRWAADTFADGDYARLEALVARAAPATLLCLPYLDGERSPVSDPHARGVFVGVGGHSAAGDLARAVLEGVAYALKATSGTLGVVRPSLGGVVPVLGGGARSAVWCQILADVLDAPVTVPPDAALLPVLGSAYSAFAFLGWAPSFAAYRAQVLDQRAGTRFTPDPARARQYAAHSARWSDLYPAVQPLFRP</sequence>
<dbReference type="PIRSF" id="PIRSF000538">
    <property type="entry name" value="GlpK"/>
    <property type="match status" value="1"/>
</dbReference>
<dbReference type="InterPro" id="IPR018483">
    <property type="entry name" value="Carb_kinase_FGGY_CS"/>
</dbReference>
<reference evidence="10" key="2">
    <citation type="journal article" date="2019" name="Int. J. Syst. Evol. Microbiol.">
        <title>The Global Catalogue of Microorganisms (GCM) 10K type strain sequencing project: providing services to taxonomists for standard genome sequencing and annotation.</title>
        <authorList>
            <consortium name="The Broad Institute Genomics Platform"/>
            <consortium name="The Broad Institute Genome Sequencing Center for Infectious Disease"/>
            <person name="Wu L."/>
            <person name="Ma J."/>
        </authorList>
    </citation>
    <scope>NUCLEOTIDE SEQUENCE [LARGE SCALE GENOMIC DNA]</scope>
    <source>
        <strain evidence="10">CGMCC 1.18437</strain>
    </source>
</reference>
<dbReference type="Proteomes" id="UP000539473">
    <property type="component" value="Unassembled WGS sequence"/>
</dbReference>
<dbReference type="PANTHER" id="PTHR43095">
    <property type="entry name" value="SUGAR KINASE"/>
    <property type="match status" value="1"/>
</dbReference>
<dbReference type="Pfam" id="PF00370">
    <property type="entry name" value="FGGY_N"/>
    <property type="match status" value="1"/>
</dbReference>
<dbReference type="GO" id="GO:0004856">
    <property type="term" value="F:D-xylulokinase activity"/>
    <property type="evidence" value="ECO:0007669"/>
    <property type="project" value="UniProtKB-EC"/>
</dbReference>
<dbReference type="Proteomes" id="UP000619376">
    <property type="component" value="Unassembled WGS sequence"/>
</dbReference>
<keyword evidence="2 4" id="KW-0808">Transferase</keyword>
<keyword evidence="10" id="KW-1185">Reference proteome</keyword>
<dbReference type="EMBL" id="JACHFK010000004">
    <property type="protein sequence ID" value="MBB5376451.1"/>
    <property type="molecule type" value="Genomic_DNA"/>
</dbReference>
<keyword evidence="3 4" id="KW-0418">Kinase</keyword>
<organism evidence="8 9">
    <name type="scientific">Deinococcus metalli</name>
    <dbReference type="NCBI Taxonomy" id="1141878"/>
    <lineage>
        <taxon>Bacteria</taxon>
        <taxon>Thermotogati</taxon>
        <taxon>Deinococcota</taxon>
        <taxon>Deinococci</taxon>
        <taxon>Deinococcales</taxon>
        <taxon>Deinococcaceae</taxon>
        <taxon>Deinococcus</taxon>
    </lineage>
</organism>
<dbReference type="InterPro" id="IPR018485">
    <property type="entry name" value="FGGY_C"/>
</dbReference>
<feature type="domain" description="Carbohydrate kinase FGGY N-terminal" evidence="5">
    <location>
        <begin position="9"/>
        <end position="248"/>
    </location>
</feature>
<evidence type="ECO:0000313" key="10">
    <source>
        <dbReference type="Proteomes" id="UP000619376"/>
    </source>
</evidence>
<dbReference type="EC" id="2.7.1.17" evidence="8"/>
<dbReference type="EMBL" id="BNAJ01000004">
    <property type="protein sequence ID" value="GHF43939.1"/>
    <property type="molecule type" value="Genomic_DNA"/>
</dbReference>
<evidence type="ECO:0000256" key="4">
    <source>
        <dbReference type="RuleBase" id="RU003733"/>
    </source>
</evidence>
<dbReference type="PROSITE" id="PS00445">
    <property type="entry name" value="FGGY_KINASES_2"/>
    <property type="match status" value="1"/>
</dbReference>
<dbReference type="SUPFAM" id="SSF53067">
    <property type="entry name" value="Actin-like ATPase domain"/>
    <property type="match status" value="2"/>
</dbReference>
<dbReference type="InterPro" id="IPR050406">
    <property type="entry name" value="FGGY_Carb_Kinase"/>
</dbReference>
<name>A0A7W8KE29_9DEIO</name>
<dbReference type="CDD" id="cd07805">
    <property type="entry name" value="ASKHA_NBD_FGGY_CvXK-like"/>
    <property type="match status" value="1"/>
</dbReference>
<evidence type="ECO:0000313" key="9">
    <source>
        <dbReference type="Proteomes" id="UP000539473"/>
    </source>
</evidence>
<evidence type="ECO:0000313" key="7">
    <source>
        <dbReference type="EMBL" id="GHF43939.1"/>
    </source>
</evidence>
<dbReference type="AlphaFoldDB" id="A0A7W8KE29"/>
<feature type="domain" description="Carbohydrate kinase FGGY C-terminal" evidence="6">
    <location>
        <begin position="258"/>
        <end position="440"/>
    </location>
</feature>
<reference evidence="7" key="1">
    <citation type="journal article" date="2014" name="Int. J. Syst. Evol. Microbiol.">
        <title>Complete genome of a new Firmicutes species belonging to the dominant human colonic microbiota ('Ruminococcus bicirculans') reveals two chromosomes and a selective capacity to utilize plant glucans.</title>
        <authorList>
            <consortium name="NISC Comparative Sequencing Program"/>
            <person name="Wegmann U."/>
            <person name="Louis P."/>
            <person name="Goesmann A."/>
            <person name="Henrissat B."/>
            <person name="Duncan S.H."/>
            <person name="Flint H.J."/>
        </authorList>
    </citation>
    <scope>NUCLEOTIDE SEQUENCE</scope>
    <source>
        <strain evidence="7">CGMCC 1.18437</strain>
    </source>
</reference>
<evidence type="ECO:0000256" key="2">
    <source>
        <dbReference type="ARBA" id="ARBA00022679"/>
    </source>
</evidence>
<dbReference type="Gene3D" id="3.30.420.40">
    <property type="match status" value="2"/>
</dbReference>